<dbReference type="InterPro" id="IPR012042">
    <property type="entry name" value="NeuTTM/CthTTM-like"/>
</dbReference>
<feature type="active site" description="Proton acceptor" evidence="1">
    <location>
        <position position="31"/>
    </location>
</feature>
<dbReference type="SMART" id="SM01118">
    <property type="entry name" value="CYTH"/>
    <property type="match status" value="1"/>
</dbReference>
<dbReference type="Pfam" id="PF01928">
    <property type="entry name" value="CYTH"/>
    <property type="match status" value="1"/>
</dbReference>
<evidence type="ECO:0000313" key="4">
    <source>
        <dbReference type="Proteomes" id="UP000217250"/>
    </source>
</evidence>
<sequence>MNFTEIERKFLVENTDFISQSYKSTVIIQAYLNSDPLRTVRVRIKGEKSYLTIKGKSEDGISRFEWEKEIPLSEAHALLPLCEPFPIEKTRYEVLVGQSLWEVDVFHGKNQGLILAEIELKDTEATFEKPDWIGKEVTAEACYYNSYLSKHPYNEWKSSKNTQKG</sequence>
<dbReference type="Proteomes" id="UP000217250">
    <property type="component" value="Chromosome"/>
</dbReference>
<reference evidence="4" key="1">
    <citation type="submission" date="2017-06" db="EMBL/GenBank/DDBJ databases">
        <title>Capnocytophaga spp. assemblies.</title>
        <authorList>
            <person name="Gulvik C.A."/>
        </authorList>
    </citation>
    <scope>NUCLEOTIDE SEQUENCE [LARGE SCALE GENOMIC DNA]</scope>
    <source>
        <strain evidence="4">H1496</strain>
    </source>
</reference>
<accession>A0A250FSI8</accession>
<proteinExistence type="predicted"/>
<dbReference type="OrthoDB" id="9805588at2"/>
<evidence type="ECO:0000313" key="3">
    <source>
        <dbReference type="EMBL" id="ATA88073.1"/>
    </source>
</evidence>
<dbReference type="Gene3D" id="2.40.320.10">
    <property type="entry name" value="Hypothetical Protein Pfu-838710-001"/>
    <property type="match status" value="1"/>
</dbReference>
<evidence type="ECO:0000259" key="2">
    <source>
        <dbReference type="PROSITE" id="PS51707"/>
    </source>
</evidence>
<dbReference type="InterPro" id="IPR033469">
    <property type="entry name" value="CYTH-like_dom_sf"/>
</dbReference>
<dbReference type="PIRSF" id="PIRSF016487">
    <property type="entry name" value="CYTH_UCP016487"/>
    <property type="match status" value="1"/>
</dbReference>
<dbReference type="GeneID" id="84809564"/>
<feature type="domain" description="CYTH" evidence="2">
    <location>
        <begin position="3"/>
        <end position="150"/>
    </location>
</feature>
<protein>
    <submittedName>
        <fullName evidence="3">CYTH domain-containing protein</fullName>
    </submittedName>
</protein>
<dbReference type="KEGG" id="cgh:CGC50_13550"/>
<dbReference type="OMA" id="WEVDEFF"/>
<dbReference type="SUPFAM" id="SSF55154">
    <property type="entry name" value="CYTH-like phosphatases"/>
    <property type="match status" value="1"/>
</dbReference>
<evidence type="ECO:0000256" key="1">
    <source>
        <dbReference type="PIRSR" id="PIRSR016487-1"/>
    </source>
</evidence>
<dbReference type="RefSeq" id="WP_002665596.1">
    <property type="nucleotide sequence ID" value="NZ_CP022386.1"/>
</dbReference>
<dbReference type="PANTHER" id="PTHR40114:SF1">
    <property type="entry name" value="SLR0698 PROTEIN"/>
    <property type="match status" value="1"/>
</dbReference>
<organism evidence="3 4">
    <name type="scientific">Capnocytophaga gingivalis</name>
    <dbReference type="NCBI Taxonomy" id="1017"/>
    <lineage>
        <taxon>Bacteria</taxon>
        <taxon>Pseudomonadati</taxon>
        <taxon>Bacteroidota</taxon>
        <taxon>Flavobacteriia</taxon>
        <taxon>Flavobacteriales</taxon>
        <taxon>Flavobacteriaceae</taxon>
        <taxon>Capnocytophaga</taxon>
    </lineage>
</organism>
<gene>
    <name evidence="3" type="ORF">CGC50_13550</name>
</gene>
<dbReference type="EMBL" id="CP022386">
    <property type="protein sequence ID" value="ATA88073.1"/>
    <property type="molecule type" value="Genomic_DNA"/>
</dbReference>
<dbReference type="PROSITE" id="PS51707">
    <property type="entry name" value="CYTH"/>
    <property type="match status" value="1"/>
</dbReference>
<dbReference type="PANTHER" id="PTHR40114">
    <property type="entry name" value="SLR0698 PROTEIN"/>
    <property type="match status" value="1"/>
</dbReference>
<dbReference type="AlphaFoldDB" id="A0A250FSI8"/>
<dbReference type="CDD" id="cd07891">
    <property type="entry name" value="CYTH-like_CthTTM-like_1"/>
    <property type="match status" value="1"/>
</dbReference>
<name>A0A250FSI8_9FLAO</name>
<dbReference type="InterPro" id="IPR023577">
    <property type="entry name" value="CYTH_domain"/>
</dbReference>